<keyword evidence="3" id="KW-0663">Pyridoxal phosphate</keyword>
<evidence type="ECO:0000259" key="5">
    <source>
        <dbReference type="Pfam" id="PF00291"/>
    </source>
</evidence>
<dbReference type="InterPro" id="IPR001926">
    <property type="entry name" value="TrpB-like_PALP"/>
</dbReference>
<dbReference type="Gene3D" id="3.40.50.1100">
    <property type="match status" value="2"/>
</dbReference>
<gene>
    <name evidence="7" type="primary">thrC</name>
    <name evidence="7" type="ORF">QE109_07685</name>
</gene>
<dbReference type="PANTHER" id="PTHR43515:SF1">
    <property type="entry name" value="THREONINE SYNTHASE-LIKE 1"/>
    <property type="match status" value="1"/>
</dbReference>
<dbReference type="NCBIfam" id="TIGR00260">
    <property type="entry name" value="thrC"/>
    <property type="match status" value="1"/>
</dbReference>
<dbReference type="EMBL" id="JARYZI010000004">
    <property type="protein sequence ID" value="MDH8678025.1"/>
    <property type="molecule type" value="Genomic_DNA"/>
</dbReference>
<dbReference type="InterPro" id="IPR037158">
    <property type="entry name" value="Thr_synth_N_sf"/>
</dbReference>
<proteinExistence type="inferred from homology"/>
<comment type="similarity">
    <text evidence="2">Belongs to the threonine synthase family.</text>
</comment>
<evidence type="ECO:0000256" key="1">
    <source>
        <dbReference type="ARBA" id="ARBA00001933"/>
    </source>
</evidence>
<sequence length="500" mass="55162">MTLTSQITYSSTRATKNKQEEATFSDAVLKGIAKDGGLFVPSKFPNYPLTDALINTSYASLAKAIFSLYLTDFTEIEIEKCVDAAYDSKFSCANIVPLKTFGEVSFVELFHGSTLAFKDMALSILPYFLKTAASKLGVQDEIVILTATSGDTGKAALEGFSNLDGIKIIVFYPTDGVSEVQKKQMTTQEGNNVSVIGITGNFDDAQTGVKNMFLDEALKNLLAEKNYRFSSANSINIGRLLPQIVYYYHAYLELVREGTISSGDLINVTVPTGNFGNILAAYYAKEMGLPINKFICASNVNHILTDFINTGIYDIDRAFEVTKSPSMDILISSNLERLLYALSDQDASEVNRLMTDLKSNHRYVISNEMKKKLSTFYGGFATDTETLETINTLYKAQHYLLDTHTAVAYKVYSDYVKETGDHTHTLIASTASPYKFAGAVASGLGINDGHHNDFELIHMLSKHTGLAIPKPIENLDLRVERHTKTISKDALKEEVLHILT</sequence>
<dbReference type="InterPro" id="IPR036052">
    <property type="entry name" value="TrpB-like_PALP_sf"/>
</dbReference>
<evidence type="ECO:0000256" key="4">
    <source>
        <dbReference type="NCBIfam" id="TIGR00260"/>
    </source>
</evidence>
<dbReference type="SUPFAM" id="SSF53686">
    <property type="entry name" value="Tryptophan synthase beta subunit-like PLP-dependent enzymes"/>
    <property type="match status" value="1"/>
</dbReference>
<dbReference type="EC" id="4.2.3.1" evidence="4"/>
<evidence type="ECO:0000259" key="6">
    <source>
        <dbReference type="Pfam" id="PF14821"/>
    </source>
</evidence>
<keyword evidence="7" id="KW-0456">Lyase</keyword>
<protein>
    <recommendedName>
        <fullName evidence="4">Threonine synthase</fullName>
        <ecNumber evidence="4">4.2.3.1</ecNumber>
    </recommendedName>
</protein>
<evidence type="ECO:0000256" key="2">
    <source>
        <dbReference type="ARBA" id="ARBA00005517"/>
    </source>
</evidence>
<dbReference type="InterPro" id="IPR004450">
    <property type="entry name" value="Thr_synthase-like"/>
</dbReference>
<evidence type="ECO:0000313" key="7">
    <source>
        <dbReference type="EMBL" id="MDH8678025.1"/>
    </source>
</evidence>
<accession>A0ABT6NCD7</accession>
<comment type="caution">
    <text evidence="7">The sequence shown here is derived from an EMBL/GenBank/DDBJ whole genome shotgun (WGS) entry which is preliminary data.</text>
</comment>
<dbReference type="CDD" id="cd01560">
    <property type="entry name" value="Thr-synth_2"/>
    <property type="match status" value="1"/>
</dbReference>
<evidence type="ECO:0000313" key="8">
    <source>
        <dbReference type="Proteomes" id="UP001158045"/>
    </source>
</evidence>
<evidence type="ECO:0000256" key="3">
    <source>
        <dbReference type="ARBA" id="ARBA00022898"/>
    </source>
</evidence>
<feature type="domain" description="Threonine synthase N-terminal" evidence="6">
    <location>
        <begin position="9"/>
        <end position="86"/>
    </location>
</feature>
<dbReference type="PANTHER" id="PTHR43515">
    <property type="entry name" value="THREONINE SYNTHASE-LIKE 1"/>
    <property type="match status" value="1"/>
</dbReference>
<dbReference type="Pfam" id="PF14821">
    <property type="entry name" value="Thr_synth_N"/>
    <property type="match status" value="1"/>
</dbReference>
<dbReference type="Gene3D" id="3.90.1380.10">
    <property type="entry name" value="Threonine synthase, N-terminal domain"/>
    <property type="match status" value="1"/>
</dbReference>
<name>A0ABT6NCD7_9FIRM</name>
<dbReference type="Proteomes" id="UP001158045">
    <property type="component" value="Unassembled WGS sequence"/>
</dbReference>
<dbReference type="InterPro" id="IPR029144">
    <property type="entry name" value="Thr_synth_N"/>
</dbReference>
<organism evidence="7 8">
    <name type="scientific">Fusibacter bizertensis</name>
    <dbReference type="NCBI Taxonomy" id="1488331"/>
    <lineage>
        <taxon>Bacteria</taxon>
        <taxon>Bacillati</taxon>
        <taxon>Bacillota</taxon>
        <taxon>Clostridia</taxon>
        <taxon>Eubacteriales</taxon>
        <taxon>Eubacteriales Family XII. Incertae Sedis</taxon>
        <taxon>Fusibacter</taxon>
    </lineage>
</organism>
<dbReference type="RefSeq" id="WP_281093855.1">
    <property type="nucleotide sequence ID" value="NZ_JARYZI010000004.1"/>
</dbReference>
<reference evidence="7 8" key="1">
    <citation type="submission" date="2023-04" db="EMBL/GenBank/DDBJ databases">
        <title>Fusibacter bizertensis strain WBS, isolated from littoral bottom sediments of the Arctic seas - biochemical and genomic analysis.</title>
        <authorList>
            <person name="Brioukhanov A.L."/>
        </authorList>
    </citation>
    <scope>NUCLEOTIDE SEQUENCE [LARGE SCALE GENOMIC DNA]</scope>
    <source>
        <strain evidence="7 8">WBS</strain>
    </source>
</reference>
<dbReference type="Pfam" id="PF00291">
    <property type="entry name" value="PALP"/>
    <property type="match status" value="1"/>
</dbReference>
<dbReference type="GO" id="GO:0004795">
    <property type="term" value="F:threonine synthase activity"/>
    <property type="evidence" value="ECO:0007669"/>
    <property type="project" value="UniProtKB-EC"/>
</dbReference>
<keyword evidence="8" id="KW-1185">Reference proteome</keyword>
<comment type="cofactor">
    <cofactor evidence="1">
        <name>pyridoxal 5'-phosphate</name>
        <dbReference type="ChEBI" id="CHEBI:597326"/>
    </cofactor>
</comment>
<feature type="domain" description="Tryptophan synthase beta chain-like PALP" evidence="5">
    <location>
        <begin position="110"/>
        <end position="412"/>
    </location>
</feature>